<feature type="region of interest" description="Disordered" evidence="1">
    <location>
        <begin position="48"/>
        <end position="98"/>
    </location>
</feature>
<keyword evidence="2" id="KW-0472">Membrane</keyword>
<dbReference type="Pfam" id="PF11947">
    <property type="entry name" value="DUF3464"/>
    <property type="match status" value="1"/>
</dbReference>
<dbReference type="PANTHER" id="PTHR34575">
    <property type="entry name" value="PROTEIN PAM68, CHLOROPLASTIC"/>
    <property type="match status" value="1"/>
</dbReference>
<evidence type="ECO:0000256" key="3">
    <source>
        <dbReference type="SAM" id="SignalP"/>
    </source>
</evidence>
<dbReference type="EMBL" id="CAXAMN010021696">
    <property type="protein sequence ID" value="CAK9062477.1"/>
    <property type="molecule type" value="Genomic_DNA"/>
</dbReference>
<dbReference type="PANTHER" id="PTHR34575:SF1">
    <property type="entry name" value="PROTEIN PAM68, CHLOROPLASTIC"/>
    <property type="match status" value="1"/>
</dbReference>
<feature type="signal peptide" evidence="3">
    <location>
        <begin position="1"/>
        <end position="27"/>
    </location>
</feature>
<proteinExistence type="predicted"/>
<keyword evidence="5" id="KW-1185">Reference proteome</keyword>
<name>A0ABP0NHZ5_9DINO</name>
<protein>
    <submittedName>
        <fullName evidence="4">Uncharacterized protein</fullName>
    </submittedName>
</protein>
<evidence type="ECO:0000313" key="5">
    <source>
        <dbReference type="Proteomes" id="UP001642484"/>
    </source>
</evidence>
<keyword evidence="3" id="KW-0732">Signal</keyword>
<feature type="compositionally biased region" description="Basic and acidic residues" evidence="1">
    <location>
        <begin position="48"/>
        <end position="88"/>
    </location>
</feature>
<feature type="chain" id="PRO_5046374020" evidence="3">
    <location>
        <begin position="28"/>
        <end position="268"/>
    </location>
</feature>
<accession>A0ABP0NHZ5</accession>
<dbReference type="InterPro" id="IPR021855">
    <property type="entry name" value="PAM68-like"/>
</dbReference>
<feature type="transmembrane region" description="Helical" evidence="2">
    <location>
        <begin position="182"/>
        <end position="203"/>
    </location>
</feature>
<dbReference type="Proteomes" id="UP001642484">
    <property type="component" value="Unassembled WGS sequence"/>
</dbReference>
<evidence type="ECO:0000256" key="1">
    <source>
        <dbReference type="SAM" id="MobiDB-lite"/>
    </source>
</evidence>
<reference evidence="4 5" key="1">
    <citation type="submission" date="2024-02" db="EMBL/GenBank/DDBJ databases">
        <authorList>
            <person name="Chen Y."/>
            <person name="Shah S."/>
            <person name="Dougan E. K."/>
            <person name="Thang M."/>
            <person name="Chan C."/>
        </authorList>
    </citation>
    <scope>NUCLEOTIDE SEQUENCE [LARGE SCALE GENOMIC DNA]</scope>
</reference>
<gene>
    <name evidence="4" type="ORF">CCMP2556_LOCUS30720</name>
</gene>
<comment type="caution">
    <text evidence="4">The sequence shown here is derived from an EMBL/GenBank/DDBJ whole genome shotgun (WGS) entry which is preliminary data.</text>
</comment>
<sequence length="268" mass="29720">MSGRPLRRRLWPLVSPLLLCCLSQVAGPSFIGLPSRVSAREGLARHAAEKVRREGFGAAKEDGKKKKSKGGEEQTKEGETSIVKDKKSSKSKALSKQRLSDLRDKTLAVRQKREEELDEYEMGKAMIAKYGREVSVMPPNVAERVAKRGMVIGGSFYATMLAVFAFGIALFKTQEIVIPPTLMAFVTLALLALAIFGGSYGMMSASWDPDKEGSALGAEEFGDNMKILGEGFRRATLQTEYEKALDMRNERRKLLEAKEKKKQELLNK</sequence>
<keyword evidence="2" id="KW-0812">Transmembrane</keyword>
<organism evidence="4 5">
    <name type="scientific">Durusdinium trenchii</name>
    <dbReference type="NCBI Taxonomy" id="1381693"/>
    <lineage>
        <taxon>Eukaryota</taxon>
        <taxon>Sar</taxon>
        <taxon>Alveolata</taxon>
        <taxon>Dinophyceae</taxon>
        <taxon>Suessiales</taxon>
        <taxon>Symbiodiniaceae</taxon>
        <taxon>Durusdinium</taxon>
    </lineage>
</organism>
<evidence type="ECO:0000256" key="2">
    <source>
        <dbReference type="SAM" id="Phobius"/>
    </source>
</evidence>
<keyword evidence="2" id="KW-1133">Transmembrane helix</keyword>
<evidence type="ECO:0000313" key="4">
    <source>
        <dbReference type="EMBL" id="CAK9062477.1"/>
    </source>
</evidence>
<feature type="transmembrane region" description="Helical" evidence="2">
    <location>
        <begin position="150"/>
        <end position="170"/>
    </location>
</feature>